<dbReference type="InterPro" id="IPR032807">
    <property type="entry name" value="GNVR"/>
</dbReference>
<dbReference type="InterPro" id="IPR050445">
    <property type="entry name" value="Bact_polysacc_biosynth/exp"/>
</dbReference>
<comment type="caution">
    <text evidence="3">The sequence shown here is derived from an EMBL/GenBank/DDBJ whole genome shotgun (WGS) entry which is preliminary data.</text>
</comment>
<dbReference type="Gene3D" id="3.40.50.300">
    <property type="entry name" value="P-loop containing nucleotide triphosphate hydrolases"/>
    <property type="match status" value="1"/>
</dbReference>
<reference evidence="3 4" key="1">
    <citation type="submission" date="2024-06" db="EMBL/GenBank/DDBJ databases">
        <title>Genomic Encyclopedia of Type Strains, Phase IV (KMG-IV): sequencing the most valuable type-strain genomes for metagenomic binning, comparative biology and taxonomic classification.</title>
        <authorList>
            <person name="Goeker M."/>
        </authorList>
    </citation>
    <scope>NUCLEOTIDE SEQUENCE [LARGE SCALE GENOMIC DNA]</scope>
    <source>
        <strain evidence="3 4">DSM 29288</strain>
    </source>
</reference>
<dbReference type="SUPFAM" id="SSF52540">
    <property type="entry name" value="P-loop containing nucleoside triphosphate hydrolases"/>
    <property type="match status" value="1"/>
</dbReference>
<dbReference type="PANTHER" id="PTHR32309">
    <property type="entry name" value="TYROSINE-PROTEIN KINASE"/>
    <property type="match status" value="1"/>
</dbReference>
<organism evidence="3 4">
    <name type="scientific">Rhizobium binae</name>
    <dbReference type="NCBI Taxonomy" id="1138190"/>
    <lineage>
        <taxon>Bacteria</taxon>
        <taxon>Pseudomonadati</taxon>
        <taxon>Pseudomonadota</taxon>
        <taxon>Alphaproteobacteria</taxon>
        <taxon>Hyphomicrobiales</taxon>
        <taxon>Rhizobiaceae</taxon>
        <taxon>Rhizobium/Agrobacterium group</taxon>
        <taxon>Rhizobium</taxon>
    </lineage>
</organism>
<keyword evidence="1" id="KW-0472">Membrane</keyword>
<dbReference type="InterPro" id="IPR027417">
    <property type="entry name" value="P-loop_NTPase"/>
</dbReference>
<dbReference type="EMBL" id="JBEPMY010000019">
    <property type="protein sequence ID" value="MET3757642.1"/>
    <property type="molecule type" value="Genomic_DNA"/>
</dbReference>
<evidence type="ECO:0000259" key="2">
    <source>
        <dbReference type="Pfam" id="PF13807"/>
    </source>
</evidence>
<proteinExistence type="predicted"/>
<dbReference type="RefSeq" id="WP_168298033.1">
    <property type="nucleotide sequence ID" value="NZ_CP071605.1"/>
</dbReference>
<feature type="transmembrane region" description="Helical" evidence="1">
    <location>
        <begin position="294"/>
        <end position="317"/>
    </location>
</feature>
<dbReference type="PANTHER" id="PTHR32309:SF13">
    <property type="entry name" value="FERRIC ENTEROBACTIN TRANSPORT PROTEIN FEPE"/>
    <property type="match status" value="1"/>
</dbReference>
<accession>A0ABV2MME6</accession>
<evidence type="ECO:0000313" key="3">
    <source>
        <dbReference type="EMBL" id="MET3757642.1"/>
    </source>
</evidence>
<dbReference type="Proteomes" id="UP001549077">
    <property type="component" value="Unassembled WGS sequence"/>
</dbReference>
<name>A0ABV2MME6_9HYPH</name>
<keyword evidence="1" id="KW-0812">Transmembrane</keyword>
<dbReference type="Pfam" id="PF13807">
    <property type="entry name" value="GNVR"/>
    <property type="match status" value="1"/>
</dbReference>
<protein>
    <submittedName>
        <fullName evidence="3">Capsular polysaccharide biosynthesis protein</fullName>
    </submittedName>
</protein>
<evidence type="ECO:0000313" key="4">
    <source>
        <dbReference type="Proteomes" id="UP001549077"/>
    </source>
</evidence>
<sequence length="556" mass="59466">MMFNRPRPIDMTSRLWRVNETQSEMTGDGPIALLRALIDLGTRHKVPLSVCCGGGLLLAALYAHSLPPTYQATATLLLEPRQSAISGGEAGAQQILDLNRADSELQTIKSERLLSAVFESLNLQDDPEVGRQQPSLIGRLVNGLRLRLGGQSEADSARIDRSEPVEGSADIELANEADRAAFANFMSRLNARRVGQSFVIEIEYSSSDPKLPARVANATVSGYIYQTVAFKEQIARAGTEALQGRLDSLARQVDAAREAMHEGGLPAIATPDADARIIGAALPPLGPSAPRKSLIIALGGVVGLLFGFAVVVIRMALDRRVRSAKELARETEILCLGSIPDVPGVEGVPWRITSPQEQKFVSAIRDVRTSVEIACTSLRNEKSIVIAVVGWTSGAGVSTLCTSLSQIISRSGRQVTLFKAAHGDDVRAFDDNLPAVSLAGAAFAGLMPEQLSFEDVGGVAVLPIHSRDANANLFTDFRNPHVRRIFEAARSRGDVLLDLPALRHSMDALALASYADAVLIVARAGKTTIEEVSESVQLLRRAGANVVGTVLNRARG</sequence>
<keyword evidence="1" id="KW-1133">Transmembrane helix</keyword>
<keyword evidence="4" id="KW-1185">Reference proteome</keyword>
<gene>
    <name evidence="3" type="ORF">ABID08_005023</name>
</gene>
<feature type="domain" description="Tyrosine-protein kinase G-rich" evidence="2">
    <location>
        <begin position="273"/>
        <end position="315"/>
    </location>
</feature>
<evidence type="ECO:0000256" key="1">
    <source>
        <dbReference type="SAM" id="Phobius"/>
    </source>
</evidence>
<dbReference type="GeneID" id="91150907"/>